<dbReference type="GO" id="GO:0016715">
    <property type="term" value="F:oxidoreductase activity, acting on paired donors, with incorporation or reduction of molecular oxygen, reduced ascorbate as one donor, and incorporation of one atom of oxygen"/>
    <property type="evidence" value="ECO:0007669"/>
    <property type="project" value="InterPro"/>
</dbReference>
<comment type="caution">
    <text evidence="2">The sequence shown here is derived from an EMBL/GenBank/DDBJ whole genome shotgun (WGS) entry which is preliminary data.</text>
</comment>
<dbReference type="Proteomes" id="UP000029646">
    <property type="component" value="Unassembled WGS sequence"/>
</dbReference>
<organism evidence="2 4">
    <name type="scientific">Jejuia pallidilutea</name>
    <dbReference type="NCBI Taxonomy" id="504487"/>
    <lineage>
        <taxon>Bacteria</taxon>
        <taxon>Pseudomonadati</taxon>
        <taxon>Bacteroidota</taxon>
        <taxon>Flavobacteriia</taxon>
        <taxon>Flavobacteriales</taxon>
        <taxon>Flavobacteriaceae</taxon>
        <taxon>Jejuia</taxon>
    </lineage>
</organism>
<proteinExistence type="predicted"/>
<dbReference type="Gene3D" id="2.60.120.230">
    <property type="match status" value="1"/>
</dbReference>
<sequence length="82" mass="9555">MYVKLTCPDVGCDEWDVFANVKIKDQVSGEDYELARYITPYWNDNSQLDRGFEFDVTDFKSLLTGEVELRYVLSVGMQEAMR</sequence>
<evidence type="ECO:0000313" key="2">
    <source>
        <dbReference type="EMBL" id="GAL65768.1"/>
    </source>
</evidence>
<dbReference type="AlphaFoldDB" id="A0A090VP11"/>
<keyword evidence="1" id="KW-1015">Disulfide bond</keyword>
<evidence type="ECO:0000313" key="4">
    <source>
        <dbReference type="Proteomes" id="UP000029641"/>
    </source>
</evidence>
<dbReference type="SUPFAM" id="SSF49742">
    <property type="entry name" value="PHM/PNGase F"/>
    <property type="match status" value="1"/>
</dbReference>
<accession>A0A090VP11</accession>
<dbReference type="Proteomes" id="UP000029641">
    <property type="component" value="Unassembled WGS sequence"/>
</dbReference>
<dbReference type="InterPro" id="IPR008977">
    <property type="entry name" value="PHM/PNGase_F_dom_sf"/>
</dbReference>
<gene>
    <name evidence="2" type="ORF">JCM19301_3453</name>
    <name evidence="3" type="ORF">JCM19302_1576</name>
</gene>
<reference evidence="4 5" key="1">
    <citation type="journal article" date="2014" name="Genome Announc.">
        <title>Draft Genome Sequence of Marine Flavobacterium Jejuia pallidilutea Strain 11shimoA1 and Pigmentation Mutants.</title>
        <authorList>
            <person name="Takatani N."/>
            <person name="Nakanishi M."/>
            <person name="Meirelles P."/>
            <person name="Mino S."/>
            <person name="Suda W."/>
            <person name="Oshima K."/>
            <person name="Hattori M."/>
            <person name="Ohkuma M."/>
            <person name="Hosokawa M."/>
            <person name="Miyashita K."/>
            <person name="Thompson F.L."/>
            <person name="Niwa A."/>
            <person name="Sawabe T."/>
            <person name="Sawabe T."/>
        </authorList>
    </citation>
    <scope>NUCLEOTIDE SEQUENCE [LARGE SCALE GENOMIC DNA]</scope>
    <source>
        <strain evidence="2 4">JCM 19301</strain>
        <strain evidence="3">JCM 19302</strain>
        <strain evidence="5">JCM19302</strain>
    </source>
</reference>
<protein>
    <submittedName>
        <fullName evidence="2">Uncharacterized protein</fullName>
    </submittedName>
</protein>
<dbReference type="RefSeq" id="WP_052415090.1">
    <property type="nucleotide sequence ID" value="NZ_BBNR01000002.1"/>
</dbReference>
<dbReference type="EMBL" id="BBNS01000025">
    <property type="protein sequence ID" value="GAL72454.1"/>
    <property type="molecule type" value="Genomic_DNA"/>
</dbReference>
<dbReference type="STRING" id="504487.JCM19538_3085"/>
<dbReference type="EMBL" id="BBNR01000002">
    <property type="protein sequence ID" value="GAL65768.1"/>
    <property type="molecule type" value="Genomic_DNA"/>
</dbReference>
<name>A0A090VP11_9FLAO</name>
<evidence type="ECO:0000313" key="5">
    <source>
        <dbReference type="Proteomes" id="UP000029646"/>
    </source>
</evidence>
<evidence type="ECO:0000256" key="1">
    <source>
        <dbReference type="ARBA" id="ARBA00023157"/>
    </source>
</evidence>
<evidence type="ECO:0000313" key="3">
    <source>
        <dbReference type="EMBL" id="GAL72454.1"/>
    </source>
</evidence>
<dbReference type="InterPro" id="IPR014784">
    <property type="entry name" value="Cu2_ascorb_mOase-like_C"/>
</dbReference>